<accession>A0A9P4UL20</accession>
<evidence type="ECO:0000313" key="8">
    <source>
        <dbReference type="Proteomes" id="UP000799441"/>
    </source>
</evidence>
<evidence type="ECO:0000256" key="3">
    <source>
        <dbReference type="ARBA" id="ARBA00022989"/>
    </source>
</evidence>
<gene>
    <name evidence="7" type="ORF">K431DRAFT_257385</name>
</gene>
<keyword evidence="4 5" id="KW-0472">Membrane</keyword>
<dbReference type="GO" id="GO:0042908">
    <property type="term" value="P:xenobiotic transport"/>
    <property type="evidence" value="ECO:0007669"/>
    <property type="project" value="UniProtKB-ARBA"/>
</dbReference>
<feature type="transmembrane region" description="Helical" evidence="5">
    <location>
        <begin position="449"/>
        <end position="471"/>
    </location>
</feature>
<dbReference type="GO" id="GO:0022857">
    <property type="term" value="F:transmembrane transporter activity"/>
    <property type="evidence" value="ECO:0007669"/>
    <property type="project" value="InterPro"/>
</dbReference>
<keyword evidence="8" id="KW-1185">Reference proteome</keyword>
<evidence type="ECO:0000256" key="4">
    <source>
        <dbReference type="ARBA" id="ARBA00023136"/>
    </source>
</evidence>
<feature type="transmembrane region" description="Helical" evidence="5">
    <location>
        <begin position="106"/>
        <end position="126"/>
    </location>
</feature>
<feature type="transmembrane region" description="Helical" evidence="5">
    <location>
        <begin position="376"/>
        <end position="399"/>
    </location>
</feature>
<dbReference type="InterPro" id="IPR005829">
    <property type="entry name" value="Sugar_transporter_CS"/>
</dbReference>
<reference evidence="7" key="1">
    <citation type="journal article" date="2020" name="Stud. Mycol.">
        <title>101 Dothideomycetes genomes: a test case for predicting lifestyles and emergence of pathogens.</title>
        <authorList>
            <person name="Haridas S."/>
            <person name="Albert R."/>
            <person name="Binder M."/>
            <person name="Bloem J."/>
            <person name="Labutti K."/>
            <person name="Salamov A."/>
            <person name="Andreopoulos B."/>
            <person name="Baker S."/>
            <person name="Barry K."/>
            <person name="Bills G."/>
            <person name="Bluhm B."/>
            <person name="Cannon C."/>
            <person name="Castanera R."/>
            <person name="Culley D."/>
            <person name="Daum C."/>
            <person name="Ezra D."/>
            <person name="Gonzalez J."/>
            <person name="Henrissat B."/>
            <person name="Kuo A."/>
            <person name="Liang C."/>
            <person name="Lipzen A."/>
            <person name="Lutzoni F."/>
            <person name="Magnuson J."/>
            <person name="Mondo S."/>
            <person name="Nolan M."/>
            <person name="Ohm R."/>
            <person name="Pangilinan J."/>
            <person name="Park H.-J."/>
            <person name="Ramirez L."/>
            <person name="Alfaro M."/>
            <person name="Sun H."/>
            <person name="Tritt A."/>
            <person name="Yoshinaga Y."/>
            <person name="Zwiers L.-H."/>
            <person name="Turgeon B."/>
            <person name="Goodwin S."/>
            <person name="Spatafora J."/>
            <person name="Crous P."/>
            <person name="Grigoriev I."/>
        </authorList>
    </citation>
    <scope>NUCLEOTIDE SEQUENCE</scope>
    <source>
        <strain evidence="7">CBS 116435</strain>
    </source>
</reference>
<dbReference type="Gene3D" id="1.20.1250.20">
    <property type="entry name" value="MFS general substrate transporter like domains"/>
    <property type="match status" value="1"/>
</dbReference>
<comment type="subcellular location">
    <subcellularLocation>
        <location evidence="1">Membrane</location>
        <topology evidence="1">Multi-pass membrane protein</topology>
    </subcellularLocation>
</comment>
<dbReference type="Proteomes" id="UP000799441">
    <property type="component" value="Unassembled WGS sequence"/>
</dbReference>
<evidence type="ECO:0000313" key="7">
    <source>
        <dbReference type="EMBL" id="KAF2716490.1"/>
    </source>
</evidence>
<feature type="transmembrane region" description="Helical" evidence="5">
    <location>
        <begin position="132"/>
        <end position="153"/>
    </location>
</feature>
<comment type="caution">
    <text evidence="7">The sequence shown here is derived from an EMBL/GenBank/DDBJ whole genome shotgun (WGS) entry which is preliminary data.</text>
</comment>
<dbReference type="GO" id="GO:0016020">
    <property type="term" value="C:membrane"/>
    <property type="evidence" value="ECO:0007669"/>
    <property type="project" value="UniProtKB-SubCell"/>
</dbReference>
<evidence type="ECO:0000259" key="6">
    <source>
        <dbReference type="PROSITE" id="PS50850"/>
    </source>
</evidence>
<feature type="transmembrane region" description="Helical" evidence="5">
    <location>
        <begin position="310"/>
        <end position="330"/>
    </location>
</feature>
<feature type="transmembrane region" description="Helical" evidence="5">
    <location>
        <begin position="271"/>
        <end position="298"/>
    </location>
</feature>
<feature type="transmembrane region" description="Helical" evidence="5">
    <location>
        <begin position="79"/>
        <end position="99"/>
    </location>
</feature>
<dbReference type="EMBL" id="MU003872">
    <property type="protein sequence ID" value="KAF2716490.1"/>
    <property type="molecule type" value="Genomic_DNA"/>
</dbReference>
<evidence type="ECO:0000256" key="2">
    <source>
        <dbReference type="ARBA" id="ARBA00022692"/>
    </source>
</evidence>
<proteinExistence type="predicted"/>
<dbReference type="GO" id="GO:0140115">
    <property type="term" value="P:export across plasma membrane"/>
    <property type="evidence" value="ECO:0007669"/>
    <property type="project" value="UniProtKB-ARBA"/>
</dbReference>
<keyword evidence="3 5" id="KW-1133">Transmembrane helix</keyword>
<dbReference type="CDD" id="cd17323">
    <property type="entry name" value="MFS_Tpo1_MDR_like"/>
    <property type="match status" value="1"/>
</dbReference>
<feature type="transmembrane region" description="Helical" evidence="5">
    <location>
        <begin position="420"/>
        <end position="437"/>
    </location>
</feature>
<evidence type="ECO:0000256" key="1">
    <source>
        <dbReference type="ARBA" id="ARBA00004141"/>
    </source>
</evidence>
<dbReference type="PROSITE" id="PS50850">
    <property type="entry name" value="MFS"/>
    <property type="match status" value="1"/>
</dbReference>
<dbReference type="Pfam" id="PF07690">
    <property type="entry name" value="MFS_1"/>
    <property type="match status" value="1"/>
</dbReference>
<feature type="transmembrane region" description="Helical" evidence="5">
    <location>
        <begin position="165"/>
        <end position="189"/>
    </location>
</feature>
<dbReference type="InterPro" id="IPR011701">
    <property type="entry name" value="MFS"/>
</dbReference>
<sequence>MTLEMEKSAIPEPVTAVLVTFDGPDDPLDPKNWPRHRKLTVVFLTSLGGLITLISGPMMAPALTNIGSSLDVSPAEANLALSVFVLAFAFGPLVLGPCSEAFGRKYVWIAGSVWYMAWNLGCGFADSKGLMIAARFFAGIGASAEFAISGPVLSDCWRPEERGKWYAVAQFLPFLGPAIGPILGGVITGSIGWRWLFWVLSAVDALLIIMFVILFNETYPPIILSQKARRLSKETGRCHRVEPHVVGNDGLSGKLRTSMTRPYRLFITQPILQLMSLFLAYNFGFLYLTLTTFANVWIDRYGETEAISGLNYIALAIGYTIGSQVGGPAANRIWKHLQSKYDGKAAPEYRVPLMIPSVVLIPTGLLWYGWAVNAGAHWAIVDVGIGVFGCGIVLGTTMMQAYVLDAFPLHGASAQAASQFLRSIFAFVFPIFAPKMYESLGYGWGNSLLALLYLAFGVPAPLILWGWGAGLRERATPQH</sequence>
<dbReference type="PROSITE" id="PS00216">
    <property type="entry name" value="SUGAR_TRANSPORT_1"/>
    <property type="match status" value="1"/>
</dbReference>
<dbReference type="PANTHER" id="PTHR23502:SF60">
    <property type="entry name" value="MAJOR FACILITATOR SUPERFAMILY (MFS) PROFILE DOMAIN-CONTAINING PROTEIN-RELATED"/>
    <property type="match status" value="1"/>
</dbReference>
<dbReference type="SUPFAM" id="SSF103473">
    <property type="entry name" value="MFS general substrate transporter"/>
    <property type="match status" value="1"/>
</dbReference>
<name>A0A9P4UL20_9PEZI</name>
<protein>
    <submittedName>
        <fullName evidence="7">MFS multidrug transporter</fullName>
    </submittedName>
</protein>
<feature type="domain" description="Major facilitator superfamily (MFS) profile" evidence="6">
    <location>
        <begin position="41"/>
        <end position="472"/>
    </location>
</feature>
<dbReference type="PANTHER" id="PTHR23502">
    <property type="entry name" value="MAJOR FACILITATOR SUPERFAMILY"/>
    <property type="match status" value="1"/>
</dbReference>
<feature type="transmembrane region" description="Helical" evidence="5">
    <location>
        <begin position="351"/>
        <end position="370"/>
    </location>
</feature>
<feature type="transmembrane region" description="Helical" evidence="5">
    <location>
        <begin position="195"/>
        <end position="215"/>
    </location>
</feature>
<evidence type="ECO:0000256" key="5">
    <source>
        <dbReference type="SAM" id="Phobius"/>
    </source>
</evidence>
<feature type="transmembrane region" description="Helical" evidence="5">
    <location>
        <begin position="39"/>
        <end position="59"/>
    </location>
</feature>
<dbReference type="AlphaFoldDB" id="A0A9P4UL20"/>
<dbReference type="InterPro" id="IPR036259">
    <property type="entry name" value="MFS_trans_sf"/>
</dbReference>
<organism evidence="7 8">
    <name type="scientific">Polychaeton citri CBS 116435</name>
    <dbReference type="NCBI Taxonomy" id="1314669"/>
    <lineage>
        <taxon>Eukaryota</taxon>
        <taxon>Fungi</taxon>
        <taxon>Dikarya</taxon>
        <taxon>Ascomycota</taxon>
        <taxon>Pezizomycotina</taxon>
        <taxon>Dothideomycetes</taxon>
        <taxon>Dothideomycetidae</taxon>
        <taxon>Capnodiales</taxon>
        <taxon>Capnodiaceae</taxon>
        <taxon>Polychaeton</taxon>
    </lineage>
</organism>
<keyword evidence="2 5" id="KW-0812">Transmembrane</keyword>
<dbReference type="InterPro" id="IPR020846">
    <property type="entry name" value="MFS_dom"/>
</dbReference>
<dbReference type="OrthoDB" id="6770063at2759"/>